<accession>A0A550CSY3</accession>
<dbReference type="GO" id="GO:0034647">
    <property type="term" value="F:histone H3K4me/H3K4me2/H3K4me3 demethylase activity"/>
    <property type="evidence" value="ECO:0007669"/>
    <property type="project" value="UniProtKB-EC"/>
</dbReference>
<dbReference type="GO" id="GO:0000785">
    <property type="term" value="C:chromatin"/>
    <property type="evidence" value="ECO:0007669"/>
    <property type="project" value="TreeGrafter"/>
</dbReference>
<evidence type="ECO:0000256" key="5">
    <source>
        <dbReference type="ARBA" id="ARBA00022723"/>
    </source>
</evidence>
<dbReference type="SUPFAM" id="SSF51197">
    <property type="entry name" value="Clavaminate synthase-like"/>
    <property type="match status" value="1"/>
</dbReference>
<dbReference type="EMBL" id="VDMD01000002">
    <property type="protein sequence ID" value="TRM67895.1"/>
    <property type="molecule type" value="Genomic_DNA"/>
</dbReference>
<reference evidence="19 20" key="1">
    <citation type="journal article" date="2019" name="New Phytol.">
        <title>Comparative genomics reveals unique wood-decay strategies and fruiting body development in the Schizophyllaceae.</title>
        <authorList>
            <person name="Almasi E."/>
            <person name="Sahu N."/>
            <person name="Krizsan K."/>
            <person name="Balint B."/>
            <person name="Kovacs G.M."/>
            <person name="Kiss B."/>
            <person name="Cseklye J."/>
            <person name="Drula E."/>
            <person name="Henrissat B."/>
            <person name="Nagy I."/>
            <person name="Chovatia M."/>
            <person name="Adam C."/>
            <person name="LaButti K."/>
            <person name="Lipzen A."/>
            <person name="Riley R."/>
            <person name="Grigoriev I.V."/>
            <person name="Nagy L.G."/>
        </authorList>
    </citation>
    <scope>NUCLEOTIDE SEQUENCE [LARGE SCALE GENOMIC DNA]</scope>
    <source>
        <strain evidence="19 20">NL-1724</strain>
    </source>
</reference>
<dbReference type="Pfam" id="PF02373">
    <property type="entry name" value="JmjC"/>
    <property type="match status" value="1"/>
</dbReference>
<evidence type="ECO:0000256" key="12">
    <source>
        <dbReference type="ARBA" id="ARBA00048734"/>
    </source>
</evidence>
<comment type="subcellular location">
    <subcellularLocation>
        <location evidence="2">Nucleus</location>
    </subcellularLocation>
</comment>
<feature type="compositionally biased region" description="Low complexity" evidence="14">
    <location>
        <begin position="1600"/>
        <end position="1613"/>
    </location>
</feature>
<evidence type="ECO:0000259" key="15">
    <source>
        <dbReference type="PROSITE" id="PS50016"/>
    </source>
</evidence>
<keyword evidence="7 13" id="KW-0863">Zinc-finger</keyword>
<evidence type="ECO:0000256" key="1">
    <source>
        <dbReference type="ARBA" id="ARBA00001954"/>
    </source>
</evidence>
<evidence type="ECO:0000259" key="17">
    <source>
        <dbReference type="PROSITE" id="PS51183"/>
    </source>
</evidence>
<protein>
    <recommendedName>
        <fullName evidence="4">[histone H3]-trimethyl-L-lysine(4) demethylase</fullName>
        <ecNumber evidence="4">1.14.11.67</ecNumber>
    </recommendedName>
</protein>
<dbReference type="PROSITE" id="PS01359">
    <property type="entry name" value="ZF_PHD_1"/>
    <property type="match status" value="1"/>
</dbReference>
<feature type="region of interest" description="Disordered" evidence="14">
    <location>
        <begin position="331"/>
        <end position="406"/>
    </location>
</feature>
<dbReference type="PANTHER" id="PTHR10694:SF33">
    <property type="entry name" value="LYSINE-SPECIFIC DEMETHYLASE 5"/>
    <property type="match status" value="1"/>
</dbReference>
<feature type="compositionally biased region" description="Pro residues" evidence="14">
    <location>
        <begin position="1646"/>
        <end position="1660"/>
    </location>
</feature>
<keyword evidence="5" id="KW-0479">Metal-binding</keyword>
<keyword evidence="11" id="KW-0539">Nucleus</keyword>
<name>A0A550CSY3_9AGAR</name>
<dbReference type="CDD" id="cd16100">
    <property type="entry name" value="ARID"/>
    <property type="match status" value="1"/>
</dbReference>
<feature type="domain" description="ARID" evidence="16">
    <location>
        <begin position="226"/>
        <end position="317"/>
    </location>
</feature>
<evidence type="ECO:0000256" key="10">
    <source>
        <dbReference type="ARBA" id="ARBA00023004"/>
    </source>
</evidence>
<sequence length="1973" mass="219514">MHGAPMSGTPRGTPSRRGRSPRTAGHSSQSPSTLGVAEGPIRPTTSFFSCLSIPVEGAIPIDDDTAGNSAVEMPLATESKRAPRKSKMDAMAAMTASARSKSVDLDDMATNSGFGEKYHNRPPIPISPTLDLTTVKTAGQQRIPVAQTPSAISRPFGLQDCPEYYPTAEQFQDPMAYIQSIAEEAKQFGICKVVPPPEWKMPFVTDSETFRFKTRLQRLNSIEASARAKINFLEKLYRFHKQQGHARVSVPTINNKALDLWTLRKEVDKLGGYEAVTKTKKWADLGRILGYRGVPGLSTQIKNSYARIILPYEHYIERVKNSVAMSPIVTNTGSNTVAPSPSKPSTTDDASSNMKGESPPSSPLTVSSAMSDIDEGDAKPDKDQLPTPVTAPGAPFPASPSAPLWQSRKEPKGMAEQHCEICQKKNSEKQMLLCDGCDCGFHTFCLDPPLESVPKDQWFCFACLSGTGGDYGFDEGEEHCLSSFQTRDNEFRRLWFEGHRPPPNYPKGPVSNKIGNVDVPEYFVEDEFWRLVQSTQETVEVEYGADVHSATHGSAMPTLETHPLDPYAKDQWNLNNIPIVADSLLRYIKSDISGMTVPWTYVGMTFSTFCWHNEDHYTYSINFMHWGETKTWYGIPGDDAELFEAAMKREAPDLFEAQPDLLFQLVTLMNPKRIRDAGVRVYSCNQRAGEFVLTFPKSYHAGFNHGFNFNEAVNFALPDWLAYDRDCVERYRRHRKMPVFSHDELLITITQQAQTVKAATWSLDSLKEMVDREMRDRQIMRGRGVQEVIDANDRSAEEQYQCFVCKAFCYLSQVICPCSTKAVCAEHIDMLCQKGTSQDHLTLRLRFSDHDLYTTLATVQERSNIPAQWQAKYHALIAETPRPSLKNLKAILAEGDRMGCSVPELLTLRRCVFRASEWVDEATHFLQRKQSRKRVKKRGRPSAVAAAAAEDDRPDKGLEDLLQLSRDVENLGFDTPEIASLRVLAERAATLQQRALEILKRSERVHDRPKLIEDAKALTADSATINVALEEVHDVEKIVDRAELLKELEELYKGGDEPMLSMEQVRLLLVRAKNCGLQSDNKYVVRLDAKHKQGGDWEERAQTLLDEPVKSLTDLERFSGEESIPVNPAVLTRLKNSYGRAKDFEKQAIIWMTSIDDVDPAYKPKLSDVHKFIDKATQDFHIDAVDDLKRAVKFADDLETRCNQVLKHKYQPGEEDMFETIAQWMKYARDHLQMFQLPYFHRLNSQLEQHRDWLKNIPWYCDGHITAHGSELLKDVMEATRPDDDFPPADEYFTCICHSAVRPPAEGEINSAVQCDHCFARFHAECADNGGSCPFCDHHHWNGTIPRARTWHFCYLPNTLLKAPDITKQYAREWKELEVVVHRVDRLSALIGQFLAYCSQPANQRPEFIPQVRHYMRKLWRIQFIVSPNPDVSFGLDLAGLHRLLAGRPGHKTKRKRRPKFLFGQDMDKDWTDGTRCVCRGFTQYLINYPSVQCSHCRRKYHGACVFFPDDADKKGYYCPLCCVRKGKRYAWSDIRVRPPPADRYPADVYIDVNKMMETHAKEPLYVKLDNPHMSTLIIDLVKYVPALLPPESKKEASSKSHGGSPSVASSSATVMPGQAQTPQANGAALPAPPWSRWGPSSAGVPPIPPPQAPGEPPSAGPSHVPSRTVSTPGAGSHSGVAPGASPRVPPSAAMYAQPASAESRKRKESDMVPGGEPSAKRRATEIASPAQAQTLSPSLAMLVSPGHQSSPRSSYASGSVPVSMPVQQGSPMSPMPGPPMAGPPAMQMQGPPQPPSRGPPSGPRSRAPSYASPYPPPPPSQSRLPLAQGIASPRNSISTGSRNGYLDYPPMETPRLDPRYRAPPPSGPAAHMHGHPAGPYGPPHGMSRPSQVGHIPPPPPPPAQYMYRNPDGTEPRMDGPPGQMVPPPGVVDMPPGPAGPSGQRRQGPPGPEGDGRRLPAPAEYPPRTIQWS</sequence>
<comment type="cofactor">
    <cofactor evidence="1">
        <name>Fe(2+)</name>
        <dbReference type="ChEBI" id="CHEBI:29033"/>
    </cofactor>
</comment>
<dbReference type="Pfam" id="PF08429">
    <property type="entry name" value="PLU-1"/>
    <property type="match status" value="1"/>
</dbReference>
<feature type="compositionally biased region" description="Polar residues" evidence="14">
    <location>
        <begin position="1747"/>
        <end position="1758"/>
    </location>
</feature>
<dbReference type="InterPro" id="IPR003347">
    <property type="entry name" value="JmjC_dom"/>
</dbReference>
<keyword evidence="20" id="KW-1185">Reference proteome</keyword>
<dbReference type="FunFam" id="1.10.150.60:FF:000016">
    <property type="entry name" value="Putative Lysine-specific demethylase 5B"/>
    <property type="match status" value="1"/>
</dbReference>
<evidence type="ECO:0000256" key="3">
    <source>
        <dbReference type="ARBA" id="ARBA00006801"/>
    </source>
</evidence>
<dbReference type="Gene3D" id="2.60.120.650">
    <property type="entry name" value="Cupin"/>
    <property type="match status" value="1"/>
</dbReference>
<evidence type="ECO:0000256" key="6">
    <source>
        <dbReference type="ARBA" id="ARBA00022737"/>
    </source>
</evidence>
<dbReference type="GO" id="GO:0006355">
    <property type="term" value="P:regulation of DNA-templated transcription"/>
    <property type="evidence" value="ECO:0007669"/>
    <property type="project" value="TreeGrafter"/>
</dbReference>
<evidence type="ECO:0000256" key="11">
    <source>
        <dbReference type="ARBA" id="ARBA00023242"/>
    </source>
</evidence>
<feature type="region of interest" description="Disordered" evidence="14">
    <location>
        <begin position="1593"/>
        <end position="1973"/>
    </location>
</feature>
<dbReference type="PROSITE" id="PS50016">
    <property type="entry name" value="ZF_PHD_2"/>
    <property type="match status" value="1"/>
</dbReference>
<evidence type="ECO:0000256" key="2">
    <source>
        <dbReference type="ARBA" id="ARBA00004123"/>
    </source>
</evidence>
<dbReference type="InterPro" id="IPR013083">
    <property type="entry name" value="Znf_RING/FYVE/PHD"/>
</dbReference>
<dbReference type="Proteomes" id="UP000320762">
    <property type="component" value="Unassembled WGS sequence"/>
</dbReference>
<dbReference type="InterPro" id="IPR036431">
    <property type="entry name" value="ARID_dom_sf"/>
</dbReference>
<dbReference type="Pfam" id="PF01388">
    <property type="entry name" value="ARID"/>
    <property type="match status" value="1"/>
</dbReference>
<dbReference type="SMART" id="SM00545">
    <property type="entry name" value="JmjN"/>
    <property type="match status" value="1"/>
</dbReference>
<organism evidence="19 20">
    <name type="scientific">Schizophyllum amplum</name>
    <dbReference type="NCBI Taxonomy" id="97359"/>
    <lineage>
        <taxon>Eukaryota</taxon>
        <taxon>Fungi</taxon>
        <taxon>Dikarya</taxon>
        <taxon>Basidiomycota</taxon>
        <taxon>Agaricomycotina</taxon>
        <taxon>Agaricomycetes</taxon>
        <taxon>Agaricomycetidae</taxon>
        <taxon>Agaricales</taxon>
        <taxon>Schizophyllaceae</taxon>
        <taxon>Schizophyllum</taxon>
    </lineage>
</organism>
<dbReference type="Pfam" id="PF02928">
    <property type="entry name" value="zf-C5HC2"/>
    <property type="match status" value="1"/>
</dbReference>
<feature type="domain" description="PHD-type" evidence="15">
    <location>
        <begin position="416"/>
        <end position="466"/>
    </location>
</feature>
<evidence type="ECO:0000256" key="8">
    <source>
        <dbReference type="ARBA" id="ARBA00022833"/>
    </source>
</evidence>
<evidence type="ECO:0000256" key="4">
    <source>
        <dbReference type="ARBA" id="ARBA00012902"/>
    </source>
</evidence>
<dbReference type="CDD" id="cd15545">
    <property type="entry name" value="PHD_BAZ2A_like"/>
    <property type="match status" value="1"/>
</dbReference>
<dbReference type="GO" id="GO:0008270">
    <property type="term" value="F:zinc ion binding"/>
    <property type="evidence" value="ECO:0007669"/>
    <property type="project" value="UniProtKB-KW"/>
</dbReference>
<dbReference type="InterPro" id="IPR004198">
    <property type="entry name" value="Znf_C5HC2"/>
</dbReference>
<comment type="similarity">
    <text evidence="3">Belongs to the JARID1 histone demethylase family.</text>
</comment>
<evidence type="ECO:0000256" key="9">
    <source>
        <dbReference type="ARBA" id="ARBA00023002"/>
    </source>
</evidence>
<dbReference type="PROSITE" id="PS51184">
    <property type="entry name" value="JMJC"/>
    <property type="match status" value="1"/>
</dbReference>
<proteinExistence type="inferred from homology"/>
<feature type="region of interest" description="Disordered" evidence="14">
    <location>
        <begin position="1"/>
        <end position="41"/>
    </location>
</feature>
<dbReference type="InterPro" id="IPR001606">
    <property type="entry name" value="ARID_dom"/>
</dbReference>
<dbReference type="OrthoDB" id="1678912at2759"/>
<dbReference type="Gene3D" id="1.10.150.60">
    <property type="entry name" value="ARID DNA-binding domain"/>
    <property type="match status" value="1"/>
</dbReference>
<dbReference type="InterPro" id="IPR019786">
    <property type="entry name" value="Zinc_finger_PHD-type_CS"/>
</dbReference>
<evidence type="ECO:0000256" key="14">
    <source>
        <dbReference type="SAM" id="MobiDB-lite"/>
    </source>
</evidence>
<dbReference type="Gene3D" id="3.30.40.10">
    <property type="entry name" value="Zinc/RING finger domain, C3HC4 (zinc finger)"/>
    <property type="match status" value="2"/>
</dbReference>
<dbReference type="Pfam" id="PF02375">
    <property type="entry name" value="JmjN"/>
    <property type="match status" value="1"/>
</dbReference>
<feature type="region of interest" description="Disordered" evidence="14">
    <location>
        <begin position="932"/>
        <end position="951"/>
    </location>
</feature>
<dbReference type="InterPro" id="IPR003349">
    <property type="entry name" value="JmjN"/>
</dbReference>
<feature type="domain" description="JmjC" evidence="18">
    <location>
        <begin position="566"/>
        <end position="732"/>
    </location>
</feature>
<feature type="compositionally biased region" description="Polar residues" evidence="14">
    <location>
        <begin position="331"/>
        <end position="355"/>
    </location>
</feature>
<dbReference type="STRING" id="97359.A0A550CSY3"/>
<keyword evidence="10" id="KW-0408">Iron</keyword>
<keyword evidence="9" id="KW-0560">Oxidoreductase</keyword>
<feature type="compositionally biased region" description="Pro residues" evidence="14">
    <location>
        <begin position="1774"/>
        <end position="1783"/>
    </location>
</feature>
<dbReference type="SMART" id="SM00501">
    <property type="entry name" value="BRIGHT"/>
    <property type="match status" value="1"/>
</dbReference>
<evidence type="ECO:0000313" key="19">
    <source>
        <dbReference type="EMBL" id="TRM67895.1"/>
    </source>
</evidence>
<dbReference type="SUPFAM" id="SSF57903">
    <property type="entry name" value="FYVE/PHD zinc finger"/>
    <property type="match status" value="2"/>
</dbReference>
<comment type="caution">
    <text evidence="19">The sequence shown here is derived from an EMBL/GenBank/DDBJ whole genome shotgun (WGS) entry which is preliminary data.</text>
</comment>
<keyword evidence="8" id="KW-0862">Zinc</keyword>
<evidence type="ECO:0000259" key="16">
    <source>
        <dbReference type="PROSITE" id="PS51011"/>
    </source>
</evidence>
<dbReference type="PROSITE" id="PS51011">
    <property type="entry name" value="ARID"/>
    <property type="match status" value="1"/>
</dbReference>
<dbReference type="PROSITE" id="PS51183">
    <property type="entry name" value="JMJN"/>
    <property type="match status" value="1"/>
</dbReference>
<dbReference type="EC" id="1.14.11.67" evidence="4"/>
<dbReference type="InterPro" id="IPR001965">
    <property type="entry name" value="Znf_PHD"/>
</dbReference>
<evidence type="ECO:0000256" key="7">
    <source>
        <dbReference type="ARBA" id="ARBA00022771"/>
    </source>
</evidence>
<feature type="compositionally biased region" description="Low complexity" evidence="14">
    <location>
        <begin position="1869"/>
        <end position="1879"/>
    </location>
</feature>
<evidence type="ECO:0000256" key="13">
    <source>
        <dbReference type="PROSITE-ProRule" id="PRU00146"/>
    </source>
</evidence>
<keyword evidence="6" id="KW-0677">Repeat</keyword>
<feature type="compositionally biased region" description="Low complexity" evidence="14">
    <location>
        <begin position="1804"/>
        <end position="1813"/>
    </location>
</feature>
<dbReference type="GO" id="GO:0005634">
    <property type="term" value="C:nucleus"/>
    <property type="evidence" value="ECO:0007669"/>
    <property type="project" value="UniProtKB-SubCell"/>
</dbReference>
<dbReference type="SMART" id="SM00249">
    <property type="entry name" value="PHD"/>
    <property type="match status" value="3"/>
</dbReference>
<evidence type="ECO:0000313" key="20">
    <source>
        <dbReference type="Proteomes" id="UP000320762"/>
    </source>
</evidence>
<dbReference type="InterPro" id="IPR019787">
    <property type="entry name" value="Znf_PHD-finger"/>
</dbReference>
<dbReference type="GO" id="GO:0003677">
    <property type="term" value="F:DNA binding"/>
    <property type="evidence" value="ECO:0007669"/>
    <property type="project" value="InterPro"/>
</dbReference>
<evidence type="ECO:0000259" key="18">
    <source>
        <dbReference type="PROSITE" id="PS51184"/>
    </source>
</evidence>
<dbReference type="Pfam" id="PF00628">
    <property type="entry name" value="PHD"/>
    <property type="match status" value="1"/>
</dbReference>
<dbReference type="PANTHER" id="PTHR10694">
    <property type="entry name" value="LYSINE-SPECIFIC DEMETHYLASE"/>
    <property type="match status" value="1"/>
</dbReference>
<dbReference type="InterPro" id="IPR011011">
    <property type="entry name" value="Znf_FYVE_PHD"/>
</dbReference>
<feature type="domain" description="JmjN" evidence="17">
    <location>
        <begin position="161"/>
        <end position="202"/>
    </location>
</feature>
<dbReference type="Pfam" id="PF21323">
    <property type="entry name" value="KDM5_C-hel"/>
    <property type="match status" value="1"/>
</dbReference>
<gene>
    <name evidence="19" type="ORF">BD626DRAFT_107631</name>
</gene>
<feature type="compositionally biased region" description="Pro residues" evidence="14">
    <location>
        <begin position="1792"/>
        <end position="1803"/>
    </location>
</feature>
<feature type="compositionally biased region" description="Polar residues" evidence="14">
    <location>
        <begin position="1834"/>
        <end position="1843"/>
    </location>
</feature>
<dbReference type="SMART" id="SM00558">
    <property type="entry name" value="JmjC"/>
    <property type="match status" value="1"/>
</dbReference>
<comment type="catalytic activity">
    <reaction evidence="12">
        <text>N(6),N(6),N(6)-trimethyl-L-lysyl(4)-[histone H3] + 3 2-oxoglutarate + 3 O2 = L-lysyl(4)-[histone H3] + 3 formaldehyde + 3 succinate + 3 CO2</text>
        <dbReference type="Rhea" id="RHEA:60208"/>
        <dbReference type="Rhea" id="RHEA-COMP:15537"/>
        <dbReference type="Rhea" id="RHEA-COMP:15547"/>
        <dbReference type="ChEBI" id="CHEBI:15379"/>
        <dbReference type="ChEBI" id="CHEBI:16526"/>
        <dbReference type="ChEBI" id="CHEBI:16810"/>
        <dbReference type="ChEBI" id="CHEBI:16842"/>
        <dbReference type="ChEBI" id="CHEBI:29969"/>
        <dbReference type="ChEBI" id="CHEBI:30031"/>
        <dbReference type="ChEBI" id="CHEBI:61961"/>
        <dbReference type="EC" id="1.14.11.67"/>
    </reaction>
</comment>
<feature type="compositionally biased region" description="Pro residues" evidence="14">
    <location>
        <begin position="1924"/>
        <end position="1939"/>
    </location>
</feature>
<dbReference type="InterPro" id="IPR013637">
    <property type="entry name" value="Lys_sp_deMease-like_dom"/>
</dbReference>
<dbReference type="SUPFAM" id="SSF46774">
    <property type="entry name" value="ARID-like"/>
    <property type="match status" value="1"/>
</dbReference>
<dbReference type="InterPro" id="IPR048615">
    <property type="entry name" value="KDM5_C-hel"/>
</dbReference>
<dbReference type="SMART" id="SM01014">
    <property type="entry name" value="ARID"/>
    <property type="match status" value="1"/>
</dbReference>